<dbReference type="OrthoDB" id="6049135at2759"/>
<evidence type="ECO:0000313" key="3">
    <source>
        <dbReference type="Proteomes" id="UP000507470"/>
    </source>
</evidence>
<accession>A0A6J8CA38</accession>
<sequence>MEMLNKYFSLCKKSRKRYTLSEKYSRRRLVMKPINMFELVLDQSLMNFIKNKKIPFESLKRKQSKGWKDLSKTEIMKQLDKLAKRFDTMGSLKNKSESIGAAGFMVESSFEDADSKLNILEGDDKTSSSEDEQDCLNSNEQSFKTNTKRHEKQERKSGKREKRRFHNQNVHKNLQRKITAN</sequence>
<gene>
    <name evidence="2" type="ORF">MCOR_26926</name>
</gene>
<proteinExistence type="predicted"/>
<evidence type="ECO:0000256" key="1">
    <source>
        <dbReference type="SAM" id="MobiDB-lite"/>
    </source>
</evidence>
<feature type="compositionally biased region" description="Basic residues" evidence="1">
    <location>
        <begin position="157"/>
        <end position="166"/>
    </location>
</feature>
<keyword evidence="3" id="KW-1185">Reference proteome</keyword>
<dbReference type="AlphaFoldDB" id="A0A6J8CA38"/>
<dbReference type="EMBL" id="CACVKT020004875">
    <property type="protein sequence ID" value="CAC5391954.1"/>
    <property type="molecule type" value="Genomic_DNA"/>
</dbReference>
<organism evidence="2 3">
    <name type="scientific">Mytilus coruscus</name>
    <name type="common">Sea mussel</name>
    <dbReference type="NCBI Taxonomy" id="42192"/>
    <lineage>
        <taxon>Eukaryota</taxon>
        <taxon>Metazoa</taxon>
        <taxon>Spiralia</taxon>
        <taxon>Lophotrochozoa</taxon>
        <taxon>Mollusca</taxon>
        <taxon>Bivalvia</taxon>
        <taxon>Autobranchia</taxon>
        <taxon>Pteriomorphia</taxon>
        <taxon>Mytilida</taxon>
        <taxon>Mytiloidea</taxon>
        <taxon>Mytilidae</taxon>
        <taxon>Mytilinae</taxon>
        <taxon>Mytilus</taxon>
    </lineage>
</organism>
<name>A0A6J8CA38_MYTCO</name>
<protein>
    <submittedName>
        <fullName evidence="2">Uncharacterized protein</fullName>
    </submittedName>
</protein>
<feature type="region of interest" description="Disordered" evidence="1">
    <location>
        <begin position="121"/>
        <end position="181"/>
    </location>
</feature>
<evidence type="ECO:0000313" key="2">
    <source>
        <dbReference type="EMBL" id="CAC5391954.1"/>
    </source>
</evidence>
<reference evidence="2 3" key="1">
    <citation type="submission" date="2020-06" db="EMBL/GenBank/DDBJ databases">
        <authorList>
            <person name="Li R."/>
            <person name="Bekaert M."/>
        </authorList>
    </citation>
    <scope>NUCLEOTIDE SEQUENCE [LARGE SCALE GENOMIC DNA]</scope>
    <source>
        <strain evidence="3">wild</strain>
    </source>
</reference>
<feature type="compositionally biased region" description="Polar residues" evidence="1">
    <location>
        <begin position="135"/>
        <end position="145"/>
    </location>
</feature>
<feature type="compositionally biased region" description="Polar residues" evidence="1">
    <location>
        <begin position="167"/>
        <end position="181"/>
    </location>
</feature>
<dbReference type="Proteomes" id="UP000507470">
    <property type="component" value="Unassembled WGS sequence"/>
</dbReference>